<dbReference type="HAMAP" id="MF_00054_B">
    <property type="entry name" value="EF_G_EF_2_B"/>
    <property type="match status" value="1"/>
</dbReference>
<sequence length="705" mass="77536">MAKQDLHLTRNIGIMAHIDAGKTTTSERILYYTGKTHKIGEVHDGAATMDWMAQEQERGITITSAATTCYWKYNNQQYKINLIDTPGHVDFTAEVERSLRVLDGAVATYCAVGGVQPQSETVWRQADKYNVPRLGYVNKMDRSGADYYDVLRQMKEVLGANPISLVCPIGSEETFKGIVDLIKMKAVIWHDETQGAEFEITDIPADMADEVEEWRGKLLEAVAEFDESLMEKYFEDSESLTVEEIMGAIRKGTLSMECTPVICGSSFKNKGVQTLLDYVCAFLPAPNDTPNIVGTNPSTGEEEDRKPSEDAPTSALAFKIATDPYVGRLVFFRVYSGKVASGSYVYNTRSGKKERVSRLFQMNSNKQVPMEAIDAGDIGAGVGFKDIRTGDTLCDEEHPIVLESMSFPDPVIGIAVEPKSQADVDKLGIGLAKLAEEDPTFTVHTDEQSGQTVISGMGELHLDIIIDRLKREFKVECNQGKPQVNYKEAITKTVNLREVYKKQSGGRGKFADIIVNVGPVDEDFKQGGLQFINEVKGGNIPKEFIPSVQKGFESAMKTGVLGGYPVDSLKVTLLDGSFHPVDSDQLSFEIAALNAYKSACVKAGPVLMEPIMKLEVVTPEENMGDVIGDLNKRRGQVEGMDETRSGARIIRAMVPLAEMFGYVTALRTITSGRATSSMEYDHHSPLSSTIAKTVLEEIKGRTDLV</sequence>
<dbReference type="InterPro" id="IPR000795">
    <property type="entry name" value="T_Tr_GTP-bd_dom"/>
</dbReference>
<dbReference type="Pfam" id="PF14492">
    <property type="entry name" value="EFG_III"/>
    <property type="match status" value="1"/>
</dbReference>
<dbReference type="InterPro" id="IPR004540">
    <property type="entry name" value="Transl_elong_EFG/EF2"/>
</dbReference>
<dbReference type="InterPro" id="IPR020568">
    <property type="entry name" value="Ribosomal_Su5_D2-typ_SF"/>
</dbReference>
<dbReference type="InterPro" id="IPR005225">
    <property type="entry name" value="Small_GTP-bd"/>
</dbReference>
<feature type="binding site" evidence="8">
    <location>
        <begin position="138"/>
        <end position="141"/>
    </location>
    <ligand>
        <name>GTP</name>
        <dbReference type="ChEBI" id="CHEBI:37565"/>
    </ligand>
</feature>
<dbReference type="Proteomes" id="UP000820977">
    <property type="component" value="Unassembled WGS sequence"/>
</dbReference>
<dbReference type="InterPro" id="IPR041095">
    <property type="entry name" value="EFG_II"/>
</dbReference>
<keyword evidence="4 8" id="KW-0251">Elongation factor</keyword>
<keyword evidence="6 8" id="KW-0342">GTP-binding</keyword>
<dbReference type="CDD" id="cd16262">
    <property type="entry name" value="EFG_III"/>
    <property type="match status" value="1"/>
</dbReference>
<dbReference type="SMART" id="SM00838">
    <property type="entry name" value="EFG_C"/>
    <property type="match status" value="1"/>
</dbReference>
<dbReference type="InterPro" id="IPR035649">
    <property type="entry name" value="EFG_V"/>
</dbReference>
<dbReference type="InterPro" id="IPR005517">
    <property type="entry name" value="Transl_elong_EFG/EF2_IV"/>
</dbReference>
<dbReference type="RefSeq" id="WP_172343656.1">
    <property type="nucleotide sequence ID" value="NZ_CASYYZ010000004.1"/>
</dbReference>
<keyword evidence="8" id="KW-0963">Cytoplasm</keyword>
<dbReference type="GO" id="GO:0003746">
    <property type="term" value="F:translation elongation factor activity"/>
    <property type="evidence" value="ECO:0007669"/>
    <property type="project" value="UniProtKB-KW"/>
</dbReference>
<dbReference type="Gene3D" id="3.30.230.10">
    <property type="match status" value="1"/>
</dbReference>
<dbReference type="NCBIfam" id="TIGR00231">
    <property type="entry name" value="small_GTP"/>
    <property type="match status" value="1"/>
</dbReference>
<dbReference type="CDD" id="cd01886">
    <property type="entry name" value="EF-G"/>
    <property type="match status" value="1"/>
</dbReference>
<dbReference type="InterPro" id="IPR014721">
    <property type="entry name" value="Ribsml_uS5_D2-typ_fold_subgr"/>
</dbReference>
<dbReference type="PROSITE" id="PS00301">
    <property type="entry name" value="G_TR_1"/>
    <property type="match status" value="1"/>
</dbReference>
<keyword evidence="3 8" id="KW-0547">Nucleotide-binding</keyword>
<dbReference type="SUPFAM" id="SSF50447">
    <property type="entry name" value="Translation proteins"/>
    <property type="match status" value="1"/>
</dbReference>
<evidence type="ECO:0000259" key="10">
    <source>
        <dbReference type="PROSITE" id="PS51722"/>
    </source>
</evidence>
<dbReference type="SUPFAM" id="SSF54211">
    <property type="entry name" value="Ribosomal protein S5 domain 2-like"/>
    <property type="match status" value="1"/>
</dbReference>
<keyword evidence="12" id="KW-1185">Reference proteome</keyword>
<keyword evidence="5 8" id="KW-0648">Protein biosynthesis</keyword>
<dbReference type="SMART" id="SM00889">
    <property type="entry name" value="EFG_IV"/>
    <property type="match status" value="1"/>
</dbReference>
<feature type="domain" description="Tr-type G" evidence="10">
    <location>
        <begin position="7"/>
        <end position="287"/>
    </location>
</feature>
<evidence type="ECO:0000256" key="8">
    <source>
        <dbReference type="HAMAP-Rule" id="MF_00054"/>
    </source>
</evidence>
<evidence type="ECO:0000256" key="7">
    <source>
        <dbReference type="ARBA" id="ARBA00024731"/>
    </source>
</evidence>
<evidence type="ECO:0000313" key="12">
    <source>
        <dbReference type="Proteomes" id="UP000820977"/>
    </source>
</evidence>
<dbReference type="InterPro" id="IPR009000">
    <property type="entry name" value="Transl_B-barrel_sf"/>
</dbReference>
<evidence type="ECO:0000256" key="1">
    <source>
        <dbReference type="ARBA" id="ARBA00005870"/>
    </source>
</evidence>
<evidence type="ECO:0000256" key="9">
    <source>
        <dbReference type="SAM" id="MobiDB-lite"/>
    </source>
</evidence>
<dbReference type="CDD" id="cd01434">
    <property type="entry name" value="EFG_mtEFG1_IV"/>
    <property type="match status" value="1"/>
</dbReference>
<dbReference type="EMBL" id="JABKKJ010000001">
    <property type="protein sequence ID" value="NPE24133.1"/>
    <property type="molecule type" value="Genomic_DNA"/>
</dbReference>
<name>A0ABX2AYN7_9BACT</name>
<evidence type="ECO:0000256" key="3">
    <source>
        <dbReference type="ARBA" id="ARBA00022741"/>
    </source>
</evidence>
<dbReference type="InterPro" id="IPR031157">
    <property type="entry name" value="G_TR_CS"/>
</dbReference>
<evidence type="ECO:0000256" key="4">
    <source>
        <dbReference type="ARBA" id="ARBA00022768"/>
    </source>
</evidence>
<evidence type="ECO:0000256" key="2">
    <source>
        <dbReference type="ARBA" id="ARBA00017872"/>
    </source>
</evidence>
<evidence type="ECO:0000256" key="6">
    <source>
        <dbReference type="ARBA" id="ARBA00023134"/>
    </source>
</evidence>
<proteinExistence type="inferred from homology"/>
<dbReference type="PANTHER" id="PTHR43261:SF1">
    <property type="entry name" value="RIBOSOME-RELEASING FACTOR 2, MITOCHONDRIAL"/>
    <property type="match status" value="1"/>
</dbReference>
<evidence type="ECO:0000313" key="11">
    <source>
        <dbReference type="EMBL" id="NPE24133.1"/>
    </source>
</evidence>
<dbReference type="Gene3D" id="3.40.50.300">
    <property type="entry name" value="P-loop containing nucleotide triphosphate hydrolases"/>
    <property type="match status" value="1"/>
</dbReference>
<dbReference type="Pfam" id="PF00009">
    <property type="entry name" value="GTP_EFTU"/>
    <property type="match status" value="1"/>
</dbReference>
<dbReference type="PRINTS" id="PR00315">
    <property type="entry name" value="ELONGATNFCT"/>
</dbReference>
<dbReference type="Pfam" id="PF03764">
    <property type="entry name" value="EFG_IV"/>
    <property type="match status" value="1"/>
</dbReference>
<dbReference type="CDD" id="cd04088">
    <property type="entry name" value="EFG_mtEFG_II"/>
    <property type="match status" value="1"/>
</dbReference>
<dbReference type="PANTHER" id="PTHR43261">
    <property type="entry name" value="TRANSLATION ELONGATION FACTOR G-RELATED"/>
    <property type="match status" value="1"/>
</dbReference>
<comment type="caution">
    <text evidence="11">The sequence shown here is derived from an EMBL/GenBank/DDBJ whole genome shotgun (WGS) entry which is preliminary data.</text>
</comment>
<organism evidence="11 12">
    <name type="scientific">Xylanibacter caecicola</name>
    <dbReference type="NCBI Taxonomy" id="2736294"/>
    <lineage>
        <taxon>Bacteria</taxon>
        <taxon>Pseudomonadati</taxon>
        <taxon>Bacteroidota</taxon>
        <taxon>Bacteroidia</taxon>
        <taxon>Bacteroidales</taxon>
        <taxon>Prevotellaceae</taxon>
        <taxon>Xylanibacter</taxon>
    </lineage>
</organism>
<dbReference type="Gene3D" id="2.40.30.10">
    <property type="entry name" value="Translation factors"/>
    <property type="match status" value="1"/>
</dbReference>
<dbReference type="InterPro" id="IPR004161">
    <property type="entry name" value="EFTu-like_2"/>
</dbReference>
<dbReference type="CDD" id="cd03713">
    <property type="entry name" value="EFG_mtEFG_C"/>
    <property type="match status" value="1"/>
</dbReference>
<dbReference type="InterPro" id="IPR000640">
    <property type="entry name" value="EFG_V-like"/>
</dbReference>
<evidence type="ECO:0000256" key="5">
    <source>
        <dbReference type="ARBA" id="ARBA00022917"/>
    </source>
</evidence>
<dbReference type="InterPro" id="IPR009022">
    <property type="entry name" value="EFG_III"/>
</dbReference>
<dbReference type="SUPFAM" id="SSF52540">
    <property type="entry name" value="P-loop containing nucleoside triphosphate hydrolases"/>
    <property type="match status" value="1"/>
</dbReference>
<feature type="binding site" evidence="8">
    <location>
        <begin position="16"/>
        <end position="23"/>
    </location>
    <ligand>
        <name>GTP</name>
        <dbReference type="ChEBI" id="CHEBI:37565"/>
    </ligand>
</feature>
<protein>
    <recommendedName>
        <fullName evidence="2 8">Elongation factor G</fullName>
        <shortName evidence="8">EF-G</shortName>
    </recommendedName>
</protein>
<dbReference type="SUPFAM" id="SSF54980">
    <property type="entry name" value="EF-G C-terminal domain-like"/>
    <property type="match status" value="2"/>
</dbReference>
<dbReference type="InterPro" id="IPR027417">
    <property type="entry name" value="P-loop_NTPase"/>
</dbReference>
<dbReference type="Pfam" id="PF03144">
    <property type="entry name" value="GTP_EFTU_D2"/>
    <property type="match status" value="1"/>
</dbReference>
<dbReference type="NCBIfam" id="TIGR00484">
    <property type="entry name" value="EF-G"/>
    <property type="match status" value="1"/>
</dbReference>
<dbReference type="Gene3D" id="3.30.70.870">
    <property type="entry name" value="Elongation Factor G (Translational Gtpase), domain 3"/>
    <property type="match status" value="1"/>
</dbReference>
<dbReference type="InterPro" id="IPR035647">
    <property type="entry name" value="EFG_III/V"/>
</dbReference>
<feature type="compositionally biased region" description="Polar residues" evidence="9">
    <location>
        <begin position="290"/>
        <end position="299"/>
    </location>
</feature>
<gene>
    <name evidence="8 11" type="primary">fusA</name>
    <name evidence="11" type="ORF">HPS54_01145</name>
</gene>
<feature type="binding site" evidence="8">
    <location>
        <begin position="84"/>
        <end position="88"/>
    </location>
    <ligand>
        <name>GTP</name>
        <dbReference type="ChEBI" id="CHEBI:37565"/>
    </ligand>
</feature>
<feature type="region of interest" description="Disordered" evidence="9">
    <location>
        <begin position="290"/>
        <end position="312"/>
    </location>
</feature>
<comment type="subcellular location">
    <subcellularLocation>
        <location evidence="8">Cytoplasm</location>
    </subcellularLocation>
</comment>
<reference evidence="11 12" key="1">
    <citation type="submission" date="2020-05" db="EMBL/GenBank/DDBJ databases">
        <title>Distinct polysaccharide utilization as determinants for interspecies competition between intestinal Prevotella spp.</title>
        <authorList>
            <person name="Galvez E.J.C."/>
            <person name="Iljazovic A."/>
            <person name="Strowig T."/>
        </authorList>
    </citation>
    <scope>NUCLEOTIDE SEQUENCE [LARGE SCALE GENOMIC DNA]</scope>
    <source>
        <strain evidence="11 12">PCHR</strain>
    </source>
</reference>
<comment type="similarity">
    <text evidence="1 8">Belongs to the TRAFAC class translation factor GTPase superfamily. Classic translation factor GTPase family. EF-G/EF-2 subfamily.</text>
</comment>
<dbReference type="InterPro" id="IPR047872">
    <property type="entry name" value="EFG_IV"/>
</dbReference>
<dbReference type="PROSITE" id="PS51722">
    <property type="entry name" value="G_TR_2"/>
    <property type="match status" value="1"/>
</dbReference>
<dbReference type="NCBIfam" id="NF009381">
    <property type="entry name" value="PRK12740.1-5"/>
    <property type="match status" value="1"/>
</dbReference>
<dbReference type="Pfam" id="PF00679">
    <property type="entry name" value="EFG_C"/>
    <property type="match status" value="1"/>
</dbReference>
<comment type="function">
    <text evidence="7 8">Catalyzes the GTP-dependent ribosomal translocation step during translation elongation. During this step, the ribosome changes from the pre-translocational (PRE) to the post-translocational (POST) state as the newly formed A-site-bound peptidyl-tRNA and P-site-bound deacylated tRNA move to the P and E sites, respectively. Catalyzes the coordinated movement of the two tRNA molecules, the mRNA and conformational changes in the ribosome.</text>
</comment>
<dbReference type="Gene3D" id="3.30.70.240">
    <property type="match status" value="1"/>
</dbReference>
<accession>A0ABX2AYN7</accession>